<dbReference type="Pfam" id="PF01222">
    <property type="entry name" value="ERG4_ERG24"/>
    <property type="match status" value="1"/>
</dbReference>
<proteinExistence type="inferred from homology"/>
<keyword evidence="7" id="KW-0752">Steroid biosynthesis</keyword>
<evidence type="ECO:0000256" key="4">
    <source>
        <dbReference type="ARBA" id="ARBA00022516"/>
    </source>
</evidence>
<dbReference type="Gene3D" id="1.20.120.1630">
    <property type="match status" value="1"/>
</dbReference>
<dbReference type="GO" id="GO:0016126">
    <property type="term" value="P:sterol biosynthetic process"/>
    <property type="evidence" value="ECO:0007669"/>
    <property type="project" value="UniProtKB-KW"/>
</dbReference>
<dbReference type="InterPro" id="IPR001171">
    <property type="entry name" value="ERG24_DHCR-like"/>
</dbReference>
<feature type="transmembrane region" description="Helical" evidence="19">
    <location>
        <begin position="55"/>
        <end position="74"/>
    </location>
</feature>
<evidence type="ECO:0000313" key="20">
    <source>
        <dbReference type="EMBL" id="KIG15155.1"/>
    </source>
</evidence>
<feature type="transmembrane region" description="Helical" evidence="19">
    <location>
        <begin position="312"/>
        <end position="332"/>
    </location>
</feature>
<dbReference type="EMBL" id="JMCC02000059">
    <property type="protein sequence ID" value="KIG15155.1"/>
    <property type="molecule type" value="Genomic_DNA"/>
</dbReference>
<comment type="caution">
    <text evidence="20">The sequence shown here is derived from an EMBL/GenBank/DDBJ whole genome shotgun (WGS) entry which is preliminary data.</text>
</comment>
<sequence>MEGLREAISLEGVLFGLATYGLFIIVLFALAKLLPGQMIQGQPLPGSGKRLTYKVNGMALFVAVHMLIFVGAWFLDLSLTPLLDHFWSLLVAANIITVAWLVLMNRGSRARLRKAAAGDEAQTDDPKHSVLGRLWYGIELNPQFLGVDLKTFAYQPSLIGLGVLNVAFGWAQYEQLGHLTPQMLAYQVFWWGYLFSHYWIEDNVLSMWDVIAERFGLMLLWGDLVLVPFFYCIGGWWLLANPEPMPIWRVLAIVALHVTGLWIFRESNSQKHRFKLDPGATIWGKPARTVGGRLLVSGWWGIGRKINYTGEIMVYASFALCTGFSSVIPYLLPLWLCVLLPHRAWRDEQRCAAKYGEVWVEYTQIAKFRMIPFLY</sequence>
<evidence type="ECO:0000256" key="18">
    <source>
        <dbReference type="ARBA" id="ARBA00069705"/>
    </source>
</evidence>
<evidence type="ECO:0000256" key="19">
    <source>
        <dbReference type="SAM" id="Phobius"/>
    </source>
</evidence>
<dbReference type="GO" id="GO:0016020">
    <property type="term" value="C:membrane"/>
    <property type="evidence" value="ECO:0007669"/>
    <property type="project" value="UniProtKB-SubCell"/>
</dbReference>
<evidence type="ECO:0000256" key="8">
    <source>
        <dbReference type="ARBA" id="ARBA00022989"/>
    </source>
</evidence>
<dbReference type="PANTHER" id="PTHR21257:SF52">
    <property type="entry name" value="DELTA(14)-STEROL REDUCTASE TM7SF2"/>
    <property type="match status" value="1"/>
</dbReference>
<comment type="similarity">
    <text evidence="2">Belongs to the ERG4/ERG24 family.</text>
</comment>
<evidence type="ECO:0000256" key="14">
    <source>
        <dbReference type="ARBA" id="ARBA00023221"/>
    </source>
</evidence>
<keyword evidence="14" id="KW-0753">Steroid metabolism</keyword>
<keyword evidence="12 19" id="KW-0472">Membrane</keyword>
<evidence type="ECO:0000256" key="2">
    <source>
        <dbReference type="ARBA" id="ARBA00005402"/>
    </source>
</evidence>
<evidence type="ECO:0000313" key="21">
    <source>
        <dbReference type="Proteomes" id="UP000031599"/>
    </source>
</evidence>
<dbReference type="FunFam" id="1.20.120.1630:FF:000011">
    <property type="entry name" value="Delta(14)-sterol reductase"/>
    <property type="match status" value="1"/>
</dbReference>
<feature type="transmembrane region" description="Helical" evidence="19">
    <location>
        <begin position="246"/>
        <end position="264"/>
    </location>
</feature>
<dbReference type="PANTHER" id="PTHR21257">
    <property type="entry name" value="DELTA(14)-STEROL REDUCTASE"/>
    <property type="match status" value="1"/>
</dbReference>
<dbReference type="AlphaFoldDB" id="A0A0C2CZX1"/>
<feature type="transmembrane region" description="Helical" evidence="19">
    <location>
        <begin position="220"/>
        <end position="240"/>
    </location>
</feature>
<evidence type="ECO:0000256" key="10">
    <source>
        <dbReference type="ARBA" id="ARBA00023011"/>
    </source>
</evidence>
<feature type="transmembrane region" description="Helical" evidence="19">
    <location>
        <begin position="12"/>
        <end position="34"/>
    </location>
</feature>
<protein>
    <recommendedName>
        <fullName evidence="18">Delta(14)-sterol reductase</fullName>
        <ecNumber evidence="3">1.3.1.70</ecNumber>
    </recommendedName>
    <alternativeName>
        <fullName evidence="15">C-14 sterol reductase</fullName>
    </alternativeName>
    <alternativeName>
        <fullName evidence="16">Sterol C14-reductase</fullName>
    </alternativeName>
</protein>
<keyword evidence="5 19" id="KW-0812">Transmembrane</keyword>
<evidence type="ECO:0000256" key="1">
    <source>
        <dbReference type="ARBA" id="ARBA00004141"/>
    </source>
</evidence>
<accession>A0A0C2CZX1</accession>
<reference evidence="20 21" key="1">
    <citation type="submission" date="2014-12" db="EMBL/GenBank/DDBJ databases">
        <title>Genome assembly of Enhygromyxa salina DSM 15201.</title>
        <authorList>
            <person name="Sharma G."/>
            <person name="Subramanian S."/>
        </authorList>
    </citation>
    <scope>NUCLEOTIDE SEQUENCE [LARGE SCALE GENOMIC DNA]</scope>
    <source>
        <strain evidence="20 21">DSM 15201</strain>
    </source>
</reference>
<evidence type="ECO:0000256" key="3">
    <source>
        <dbReference type="ARBA" id="ARBA00012413"/>
    </source>
</evidence>
<keyword evidence="4" id="KW-0444">Lipid biosynthesis</keyword>
<evidence type="ECO:0000256" key="7">
    <source>
        <dbReference type="ARBA" id="ARBA00022955"/>
    </source>
</evidence>
<keyword evidence="8 19" id="KW-1133">Transmembrane helix</keyword>
<evidence type="ECO:0000256" key="16">
    <source>
        <dbReference type="ARBA" id="ARBA00031227"/>
    </source>
</evidence>
<evidence type="ECO:0000256" key="15">
    <source>
        <dbReference type="ARBA" id="ARBA00030165"/>
    </source>
</evidence>
<evidence type="ECO:0000256" key="13">
    <source>
        <dbReference type="ARBA" id="ARBA00023166"/>
    </source>
</evidence>
<feature type="transmembrane region" description="Helical" evidence="19">
    <location>
        <begin position="86"/>
        <end position="104"/>
    </location>
</feature>
<dbReference type="EC" id="1.3.1.70" evidence="3"/>
<organism evidence="20 21">
    <name type="scientific">Enhygromyxa salina</name>
    <dbReference type="NCBI Taxonomy" id="215803"/>
    <lineage>
        <taxon>Bacteria</taxon>
        <taxon>Pseudomonadati</taxon>
        <taxon>Myxococcota</taxon>
        <taxon>Polyangia</taxon>
        <taxon>Nannocystales</taxon>
        <taxon>Nannocystaceae</taxon>
        <taxon>Enhygromyxa</taxon>
    </lineage>
</organism>
<evidence type="ECO:0000256" key="5">
    <source>
        <dbReference type="ARBA" id="ARBA00022692"/>
    </source>
</evidence>
<keyword evidence="11" id="KW-0443">Lipid metabolism</keyword>
<evidence type="ECO:0000256" key="11">
    <source>
        <dbReference type="ARBA" id="ARBA00023098"/>
    </source>
</evidence>
<evidence type="ECO:0000256" key="6">
    <source>
        <dbReference type="ARBA" id="ARBA00022857"/>
    </source>
</evidence>
<dbReference type="Proteomes" id="UP000031599">
    <property type="component" value="Unassembled WGS sequence"/>
</dbReference>
<evidence type="ECO:0000256" key="9">
    <source>
        <dbReference type="ARBA" id="ARBA00023002"/>
    </source>
</evidence>
<evidence type="ECO:0000256" key="12">
    <source>
        <dbReference type="ARBA" id="ARBA00023136"/>
    </source>
</evidence>
<name>A0A0C2CZX1_9BACT</name>
<comment type="subcellular location">
    <subcellularLocation>
        <location evidence="1">Membrane</location>
        <topology evidence="1">Multi-pass membrane protein</topology>
    </subcellularLocation>
</comment>
<dbReference type="GO" id="GO:0050613">
    <property type="term" value="F:Delta14-sterol reductase activity"/>
    <property type="evidence" value="ECO:0007669"/>
    <property type="project" value="UniProtKB-EC"/>
</dbReference>
<gene>
    <name evidence="20" type="ORF">DB30_05855</name>
</gene>
<keyword evidence="9" id="KW-0560">Oxidoreductase</keyword>
<keyword evidence="13" id="KW-1207">Sterol metabolism</keyword>
<evidence type="ECO:0000256" key="17">
    <source>
        <dbReference type="ARBA" id="ARBA00060577"/>
    </source>
</evidence>
<comment type="pathway">
    <text evidence="17">Steroid biosynthesis.</text>
</comment>
<keyword evidence="6" id="KW-0521">NADP</keyword>
<keyword evidence="10" id="KW-0756">Sterol biosynthesis</keyword>
<dbReference type="RefSeq" id="WP_052552182.1">
    <property type="nucleotide sequence ID" value="NZ_JMCC02000059.1"/>
</dbReference>